<dbReference type="PROSITE" id="PS50011">
    <property type="entry name" value="PROTEIN_KINASE_DOM"/>
    <property type="match status" value="1"/>
</dbReference>
<feature type="domain" description="Protein kinase" evidence="1">
    <location>
        <begin position="214"/>
        <end position="545"/>
    </location>
</feature>
<organism evidence="2 3">
    <name type="scientific">Fusarium oxysporum f. sp. cepae</name>
    <dbReference type="NCBI Taxonomy" id="396571"/>
    <lineage>
        <taxon>Eukaryota</taxon>
        <taxon>Fungi</taxon>
        <taxon>Dikarya</taxon>
        <taxon>Ascomycota</taxon>
        <taxon>Pezizomycotina</taxon>
        <taxon>Sordariomycetes</taxon>
        <taxon>Hypocreomycetidae</taxon>
        <taxon>Hypocreales</taxon>
        <taxon>Nectriaceae</taxon>
        <taxon>Fusarium</taxon>
        <taxon>Fusarium oxysporum species complex</taxon>
    </lineage>
</organism>
<dbReference type="GO" id="GO:0005524">
    <property type="term" value="F:ATP binding"/>
    <property type="evidence" value="ECO:0007669"/>
    <property type="project" value="InterPro"/>
</dbReference>
<sequence length="1326" mass="150231">MDDINIPTLSVNDETLDPYSLENSNNLADRLRSSSIECADYYYQTFLPFLTLSRILNKACIEAHLKKEYGDLASQYADQIGPLYADEADAYKEMPFQMPSGQKTYLRIFAILVMIEKEGKVHEFIQHRVCDDDLPLTLDIRQNAVFRKEGDENPLGCFRRFRPYQLESFETCQWRFTAPFFHAPRDNIPVFHHVFHRRTILPWCRLNGSEVGLKKFGRHITQGGYSTIQPIKIDKSSHEFEKVLRGVKSAAKGIFALKILRLEDRSEFDNEVEGLQRFNGVGHRHIIQLLATFELHDRYHMILPWASCNLYEFWKSDPFSKTGNRDLDVIRWMSTQTLGLLAALDAIHDSQGVQSYGRHGDIKPENILWFELDNEPHGLLVLADFGLTKFHRERSRSFTKNTNVGYTYTYAPPEIDIEGEFMSRSSDIWSFGCVLLEMVCWLLGGWELSEAFADARLTEDTSGIMKTDSFFAIVKLEDDELRRFTVKPQVLSFIRRLDHHESCTNYVHDILDIIEKYMIVVRTEDVKRASTSELLEKFNGVDQRVQDDNHKDYIAKPTPGPRKTPPKALIAVEAHVVDRKYTYSRQSRLRLTQKFTERSHQSQRQSIRVRQIDDAGLVIRKPHSMTVDETLSGKKEFSPEKLLNADKNSGLAAAQMIETKVFEALESFDDTDTCLVKFLVRWQVPVCVQEELDGSNDLGPILTITGTSSNSLAVCCQEYVSATWKDNGTVFLEDLEAFLVQKLPSTDTQVPKEPAVNRPLFMSGDSEDTPVVLFKGSPTQISIFSQFLCWIVATFRLPEPKKTTSSSVSFLHAPSVGDEVHVFHISLEELKPLEHGTPGTCWTPLFPSTVMAEGFEVPVHPGVFGLQMPFDAMLELAEIICDVSLEDDKGNATGIYLDGISFFLYPTSYKALPGRQPVIQWHLKEKTLDDEGDRDPAIPPDRNGGPLWTKIPVYDTLRTSITVLGYCEKAMVQLGTEARRQYHNEPQYSHAEVEKPNIEASVNSLTLGSSAGGAKAEGSIGFRLRTGHKRELDDQKDLTYKQVLRISQNMPVIIYDTQSQNERAWMVSQLSMILELFNIWAQREGLRGIQYATASADGGAAAFNVLANRSYSERIAIEKMADEDPSDIKISGIIKRLYGRIQKTRSINASSDEGARGTLSLGRCSIKGWDWLELVDGLERAVSQRRQVLASRMFSSPPCWLPFTDSIPVFFAQEIGDLIVPEQPDQVCRQWSPLPGGRSNTYLAVSLRCIRGLSASGCYQNLVWSCEDAHLFEPCQNCKIVPEICPKMPQRLEKSKARKKGPIQTLPQGMNDAVVIFGTSRKKQLS</sequence>
<accession>A0A3L6NMM7</accession>
<dbReference type="EMBL" id="MRCU01000004">
    <property type="protein sequence ID" value="RKK19673.1"/>
    <property type="molecule type" value="Genomic_DNA"/>
</dbReference>
<dbReference type="PANTHER" id="PTHR24359">
    <property type="entry name" value="SERINE/THREONINE-PROTEIN KINASE SBK1"/>
    <property type="match status" value="1"/>
</dbReference>
<reference evidence="2 3" key="1">
    <citation type="journal article" date="2018" name="Sci. Rep.">
        <title>Characterisation of pathogen-specific regions and novel effector candidates in Fusarium oxysporum f. sp. cepae.</title>
        <authorList>
            <person name="Armitage A.D."/>
            <person name="Taylor A."/>
            <person name="Sobczyk M.K."/>
            <person name="Baxter L."/>
            <person name="Greenfield B.P."/>
            <person name="Bates H.J."/>
            <person name="Wilson F."/>
            <person name="Jackson A.C."/>
            <person name="Ott S."/>
            <person name="Harrison R.J."/>
            <person name="Clarkson J.P."/>
        </authorList>
    </citation>
    <scope>NUCLEOTIDE SEQUENCE [LARGE SCALE GENOMIC DNA]</scope>
    <source>
        <strain evidence="2 3">FoC_Fus2</strain>
    </source>
</reference>
<dbReference type="CDD" id="cd00180">
    <property type="entry name" value="PKc"/>
    <property type="match status" value="1"/>
</dbReference>
<dbReference type="Proteomes" id="UP000270866">
    <property type="component" value="Chromosome 7"/>
</dbReference>
<dbReference type="PANTHER" id="PTHR24359:SF37">
    <property type="entry name" value="PROTEIN KINASE DOMAIN-CONTAINING PROTEIN"/>
    <property type="match status" value="1"/>
</dbReference>
<comment type="caution">
    <text evidence="2">The sequence shown here is derived from an EMBL/GenBank/DDBJ whole genome shotgun (WGS) entry which is preliminary data.</text>
</comment>
<proteinExistence type="predicted"/>
<dbReference type="SMART" id="SM00220">
    <property type="entry name" value="S_TKc"/>
    <property type="match status" value="1"/>
</dbReference>
<evidence type="ECO:0000259" key="1">
    <source>
        <dbReference type="PROSITE" id="PS50011"/>
    </source>
</evidence>
<dbReference type="Pfam" id="PF00069">
    <property type="entry name" value="Pkinase"/>
    <property type="match status" value="1"/>
</dbReference>
<dbReference type="InterPro" id="IPR011009">
    <property type="entry name" value="Kinase-like_dom_sf"/>
</dbReference>
<evidence type="ECO:0000313" key="3">
    <source>
        <dbReference type="Proteomes" id="UP000270866"/>
    </source>
</evidence>
<dbReference type="InterPro" id="IPR000719">
    <property type="entry name" value="Prot_kinase_dom"/>
</dbReference>
<name>A0A3L6NMM7_FUSOX</name>
<evidence type="ECO:0000313" key="2">
    <source>
        <dbReference type="EMBL" id="RKK19673.1"/>
    </source>
</evidence>
<protein>
    <recommendedName>
        <fullName evidence="1">Protein kinase domain-containing protein</fullName>
    </recommendedName>
</protein>
<dbReference type="Gene3D" id="1.10.510.10">
    <property type="entry name" value="Transferase(Phosphotransferase) domain 1"/>
    <property type="match status" value="1"/>
</dbReference>
<dbReference type="SUPFAM" id="SSF56112">
    <property type="entry name" value="Protein kinase-like (PK-like)"/>
    <property type="match status" value="1"/>
</dbReference>
<gene>
    <name evidence="2" type="ORF">BFJ65_g6388</name>
</gene>
<dbReference type="GO" id="GO:0004674">
    <property type="term" value="F:protein serine/threonine kinase activity"/>
    <property type="evidence" value="ECO:0007669"/>
    <property type="project" value="TreeGrafter"/>
</dbReference>